<keyword evidence="1" id="KW-0732">Signal</keyword>
<reference evidence="3" key="1">
    <citation type="submission" date="2016-08" db="EMBL/GenBank/DDBJ databases">
        <authorList>
            <person name="Varghese N."/>
            <person name="Submissions Spin"/>
        </authorList>
    </citation>
    <scope>NUCLEOTIDE SEQUENCE [LARGE SCALE GENOMIC DNA]</scope>
    <source>
        <strain evidence="3">R-53248</strain>
    </source>
</reference>
<dbReference type="AlphaFoldDB" id="A0A1C4CV07"/>
<evidence type="ECO:0000313" key="2">
    <source>
        <dbReference type="EMBL" id="SCC22906.1"/>
    </source>
</evidence>
<protein>
    <recommendedName>
        <fullName evidence="4">TonB-dependent receptor</fullName>
    </recommendedName>
</protein>
<organism evidence="2 3">
    <name type="scientific">Gilliamella bombicola</name>
    <dbReference type="NCBI Taxonomy" id="1798182"/>
    <lineage>
        <taxon>Bacteria</taxon>
        <taxon>Pseudomonadati</taxon>
        <taxon>Pseudomonadota</taxon>
        <taxon>Gammaproteobacteria</taxon>
        <taxon>Orbales</taxon>
        <taxon>Orbaceae</taxon>
        <taxon>Gilliamella</taxon>
    </lineage>
</organism>
<dbReference type="Proteomes" id="UP000199670">
    <property type="component" value="Unassembled WGS sequence"/>
</dbReference>
<evidence type="ECO:0000313" key="3">
    <source>
        <dbReference type="Proteomes" id="UP000199670"/>
    </source>
</evidence>
<name>A0A1C4CV07_9GAMM</name>
<feature type="signal peptide" evidence="1">
    <location>
        <begin position="1"/>
        <end position="19"/>
    </location>
</feature>
<sequence length="92" mass="10004">MKKLLLSVALLGFSAISMADLPESCKTYFDKVDGLVKAIPEGSLTKQQSDMIKQNLEMGKQQISSLSADNQDSACKQGLDLLKQVEASLLKK</sequence>
<evidence type="ECO:0008006" key="4">
    <source>
        <dbReference type="Google" id="ProtNLM"/>
    </source>
</evidence>
<keyword evidence="3" id="KW-1185">Reference proteome</keyword>
<dbReference type="EMBL" id="FMAQ01000011">
    <property type="protein sequence ID" value="SCC22906.1"/>
    <property type="molecule type" value="Genomic_DNA"/>
</dbReference>
<proteinExistence type="predicted"/>
<dbReference type="RefSeq" id="WP_091349842.1">
    <property type="nucleotide sequence ID" value="NZ_FMAQ01000011.1"/>
</dbReference>
<gene>
    <name evidence="2" type="ORF">GA0061081_11125</name>
</gene>
<evidence type="ECO:0000256" key="1">
    <source>
        <dbReference type="SAM" id="SignalP"/>
    </source>
</evidence>
<dbReference type="OrthoDB" id="5678640at2"/>
<accession>A0A1C4CV07</accession>
<dbReference type="InterPro" id="IPR020493">
    <property type="entry name" value="Uncharacterised_HI0310"/>
</dbReference>
<dbReference type="Pfam" id="PF17274">
    <property type="entry name" value="DUF5339"/>
    <property type="match status" value="1"/>
</dbReference>
<feature type="chain" id="PRO_5008690137" description="TonB-dependent receptor" evidence="1">
    <location>
        <begin position="20"/>
        <end position="92"/>
    </location>
</feature>